<accession>A0A0C3LWX9</accession>
<name>A0A0C3LWX9_9AGAM</name>
<dbReference type="EMBL" id="KN823034">
    <property type="protein sequence ID" value="KIO25877.1"/>
    <property type="molecule type" value="Genomic_DNA"/>
</dbReference>
<reference evidence="3" key="2">
    <citation type="submission" date="2015-01" db="EMBL/GenBank/DDBJ databases">
        <title>Evolutionary Origins and Diversification of the Mycorrhizal Mutualists.</title>
        <authorList>
            <consortium name="DOE Joint Genome Institute"/>
            <consortium name="Mycorrhizal Genomics Consortium"/>
            <person name="Kohler A."/>
            <person name="Kuo A."/>
            <person name="Nagy L.G."/>
            <person name="Floudas D."/>
            <person name="Copeland A."/>
            <person name="Barry K.W."/>
            <person name="Cichocki N."/>
            <person name="Veneault-Fourrey C."/>
            <person name="LaButti K."/>
            <person name="Lindquist E.A."/>
            <person name="Lipzen A."/>
            <person name="Lundell T."/>
            <person name="Morin E."/>
            <person name="Murat C."/>
            <person name="Riley R."/>
            <person name="Ohm R."/>
            <person name="Sun H."/>
            <person name="Tunlid A."/>
            <person name="Henrissat B."/>
            <person name="Grigoriev I.V."/>
            <person name="Hibbett D.S."/>
            <person name="Martin F."/>
        </authorList>
    </citation>
    <scope>NUCLEOTIDE SEQUENCE [LARGE SCALE GENOMIC DNA]</scope>
    <source>
        <strain evidence="3">MUT 4182</strain>
    </source>
</reference>
<dbReference type="AlphaFoldDB" id="A0A0C3LWX9"/>
<reference evidence="2 3" key="1">
    <citation type="submission" date="2014-04" db="EMBL/GenBank/DDBJ databases">
        <authorList>
            <consortium name="DOE Joint Genome Institute"/>
            <person name="Kuo A."/>
            <person name="Girlanda M."/>
            <person name="Perotto S."/>
            <person name="Kohler A."/>
            <person name="Nagy L.G."/>
            <person name="Floudas D."/>
            <person name="Copeland A."/>
            <person name="Barry K.W."/>
            <person name="Cichocki N."/>
            <person name="Veneault-Fourrey C."/>
            <person name="LaButti K."/>
            <person name="Lindquist E.A."/>
            <person name="Lipzen A."/>
            <person name="Lundell T."/>
            <person name="Morin E."/>
            <person name="Murat C."/>
            <person name="Sun H."/>
            <person name="Tunlid A."/>
            <person name="Henrissat B."/>
            <person name="Grigoriev I.V."/>
            <person name="Hibbett D.S."/>
            <person name="Martin F."/>
            <person name="Nordberg H.P."/>
            <person name="Cantor M.N."/>
            <person name="Hua S.X."/>
        </authorList>
    </citation>
    <scope>NUCLEOTIDE SEQUENCE [LARGE SCALE GENOMIC DNA]</scope>
    <source>
        <strain evidence="2 3">MUT 4182</strain>
    </source>
</reference>
<dbReference type="HOGENOM" id="CLU_2252047_0_0_1"/>
<feature type="region of interest" description="Disordered" evidence="1">
    <location>
        <begin position="38"/>
        <end position="68"/>
    </location>
</feature>
<organism evidence="2 3">
    <name type="scientific">Tulasnella calospora MUT 4182</name>
    <dbReference type="NCBI Taxonomy" id="1051891"/>
    <lineage>
        <taxon>Eukaryota</taxon>
        <taxon>Fungi</taxon>
        <taxon>Dikarya</taxon>
        <taxon>Basidiomycota</taxon>
        <taxon>Agaricomycotina</taxon>
        <taxon>Agaricomycetes</taxon>
        <taxon>Cantharellales</taxon>
        <taxon>Tulasnellaceae</taxon>
        <taxon>Tulasnella</taxon>
    </lineage>
</organism>
<protein>
    <submittedName>
        <fullName evidence="2">Uncharacterized protein</fullName>
    </submittedName>
</protein>
<sequence length="104" mass="11014">MELARLPLGLPYPLGLTLPNGLLVPLILLELRLRSDNPEDEADRVEVRPRPEGGGPFPPPPKKITLSWEGDKKPADASVFEGGGDEVDDMVAVGGMCIAEEGGG</sequence>
<dbReference type="OrthoDB" id="3228401at2759"/>
<evidence type="ECO:0000256" key="1">
    <source>
        <dbReference type="SAM" id="MobiDB-lite"/>
    </source>
</evidence>
<proteinExistence type="predicted"/>
<dbReference type="Proteomes" id="UP000054248">
    <property type="component" value="Unassembled WGS sequence"/>
</dbReference>
<gene>
    <name evidence="2" type="ORF">M407DRAFT_24838</name>
</gene>
<evidence type="ECO:0000313" key="3">
    <source>
        <dbReference type="Proteomes" id="UP000054248"/>
    </source>
</evidence>
<evidence type="ECO:0000313" key="2">
    <source>
        <dbReference type="EMBL" id="KIO25877.1"/>
    </source>
</evidence>
<keyword evidence="3" id="KW-1185">Reference proteome</keyword>